<gene>
    <name evidence="1" type="ORF">JCM19231_3045</name>
</gene>
<evidence type="ECO:0000313" key="2">
    <source>
        <dbReference type="Proteomes" id="UP000031671"/>
    </source>
</evidence>
<name>A0A0B8P550_9VIBR</name>
<sequence>MDVRSLWLNFEVTLVVDDAEFTQQLYWLQEEYIKQSTQVDKHKWRERGMVHRFLERSFYLFSPVL</sequence>
<protein>
    <submittedName>
        <fullName evidence="1">Cardiolipin synthetase</fullName>
    </submittedName>
</protein>
<dbReference type="AlphaFoldDB" id="A0A0B8P550"/>
<organism evidence="1 2">
    <name type="scientific">Vibrio ishigakensis</name>
    <dbReference type="NCBI Taxonomy" id="1481914"/>
    <lineage>
        <taxon>Bacteria</taxon>
        <taxon>Pseudomonadati</taxon>
        <taxon>Pseudomonadota</taxon>
        <taxon>Gammaproteobacteria</taxon>
        <taxon>Vibrionales</taxon>
        <taxon>Vibrionaceae</taxon>
        <taxon>Vibrio</taxon>
    </lineage>
</organism>
<keyword evidence="2" id="KW-1185">Reference proteome</keyword>
<dbReference type="SUPFAM" id="SSF56024">
    <property type="entry name" value="Phospholipase D/nuclease"/>
    <property type="match status" value="1"/>
</dbReference>
<evidence type="ECO:0000313" key="1">
    <source>
        <dbReference type="EMBL" id="GAM58104.1"/>
    </source>
</evidence>
<dbReference type="EMBL" id="BBRZ01000074">
    <property type="protein sequence ID" value="GAM58104.1"/>
    <property type="molecule type" value="Genomic_DNA"/>
</dbReference>
<dbReference type="Proteomes" id="UP000031671">
    <property type="component" value="Unassembled WGS sequence"/>
</dbReference>
<reference evidence="1 2" key="1">
    <citation type="submission" date="2015-01" db="EMBL/GenBank/DDBJ databases">
        <title>Vibrio sp. C1 JCM 19231 whole genome shotgun sequence.</title>
        <authorList>
            <person name="Sawabe T."/>
            <person name="Meirelles P."/>
            <person name="Feng G."/>
            <person name="Sayaka M."/>
            <person name="Hattori M."/>
            <person name="Ohkuma M."/>
        </authorList>
    </citation>
    <scope>NUCLEOTIDE SEQUENCE [LARGE SCALE GENOMIC DNA]</scope>
    <source>
        <strain evidence="2">JCM 19231</strain>
    </source>
</reference>
<accession>A0A0B8P550</accession>
<comment type="caution">
    <text evidence="1">The sequence shown here is derived from an EMBL/GenBank/DDBJ whole genome shotgun (WGS) entry which is preliminary data.</text>
</comment>
<reference evidence="1 2" key="2">
    <citation type="submission" date="2015-01" db="EMBL/GenBank/DDBJ databases">
        <authorList>
            <consortium name="NBRP consortium"/>
            <person name="Sawabe T."/>
            <person name="Meirelles P."/>
            <person name="Feng G."/>
            <person name="Sayaka M."/>
            <person name="Hattori M."/>
            <person name="Ohkuma M."/>
        </authorList>
    </citation>
    <scope>NUCLEOTIDE SEQUENCE [LARGE SCALE GENOMIC DNA]</scope>
    <source>
        <strain evidence="2">JCM 19231</strain>
    </source>
</reference>
<proteinExistence type="predicted"/>